<evidence type="ECO:0000256" key="7">
    <source>
        <dbReference type="SAM" id="MobiDB-lite"/>
    </source>
</evidence>
<dbReference type="CDD" id="cd01425">
    <property type="entry name" value="RPS2"/>
    <property type="match status" value="1"/>
</dbReference>
<evidence type="ECO:0000313" key="9">
    <source>
        <dbReference type="Proteomes" id="UP000186705"/>
    </source>
</evidence>
<dbReference type="OrthoDB" id="9808036at2"/>
<dbReference type="Pfam" id="PF00318">
    <property type="entry name" value="Ribosomal_S2"/>
    <property type="match status" value="1"/>
</dbReference>
<dbReference type="RefSeq" id="WP_076341063.1">
    <property type="nucleotide sequence ID" value="NZ_CAPDDE010000017.1"/>
</dbReference>
<proteinExistence type="inferred from homology"/>
<dbReference type="Gene3D" id="3.40.50.10490">
    <property type="entry name" value="Glucose-6-phosphate isomerase like protein, domain 1"/>
    <property type="match status" value="1"/>
</dbReference>
<dbReference type="PANTHER" id="PTHR12534">
    <property type="entry name" value="30S RIBOSOMAL PROTEIN S2 PROKARYOTIC AND ORGANELLAR"/>
    <property type="match status" value="1"/>
</dbReference>
<organism evidence="8 9">
    <name type="scientific">Dubosiella newyorkensis</name>
    <dbReference type="NCBI Taxonomy" id="1862672"/>
    <lineage>
        <taxon>Bacteria</taxon>
        <taxon>Bacillati</taxon>
        <taxon>Bacillota</taxon>
        <taxon>Erysipelotrichia</taxon>
        <taxon>Erysipelotrichales</taxon>
        <taxon>Erysipelotrichaceae</taxon>
        <taxon>Dubosiella</taxon>
    </lineage>
</organism>
<accession>A0A1U7NNL0</accession>
<comment type="similarity">
    <text evidence="1 5 6">Belongs to the universal ribosomal protein uS2 family.</text>
</comment>
<dbReference type="InterPro" id="IPR023591">
    <property type="entry name" value="Ribosomal_uS2_flav_dom_sf"/>
</dbReference>
<dbReference type="EMBL" id="MPKA01000057">
    <property type="protein sequence ID" value="OLU46916.1"/>
    <property type="molecule type" value="Genomic_DNA"/>
</dbReference>
<name>A0A1U7NNL0_9FIRM</name>
<evidence type="ECO:0000256" key="2">
    <source>
        <dbReference type="ARBA" id="ARBA00022980"/>
    </source>
</evidence>
<keyword evidence="9" id="KW-1185">Reference proteome</keyword>
<dbReference type="InterPro" id="IPR001865">
    <property type="entry name" value="Ribosomal_uS2"/>
</dbReference>
<feature type="region of interest" description="Disordered" evidence="7">
    <location>
        <begin position="258"/>
        <end position="311"/>
    </location>
</feature>
<dbReference type="GO" id="GO:0006412">
    <property type="term" value="P:translation"/>
    <property type="evidence" value="ECO:0007669"/>
    <property type="project" value="UniProtKB-UniRule"/>
</dbReference>
<dbReference type="Proteomes" id="UP000186705">
    <property type="component" value="Unassembled WGS sequence"/>
</dbReference>
<comment type="caution">
    <text evidence="8">The sequence shown here is derived from an EMBL/GenBank/DDBJ whole genome shotgun (WGS) entry which is preliminary data.</text>
</comment>
<evidence type="ECO:0000256" key="6">
    <source>
        <dbReference type="RuleBase" id="RU003631"/>
    </source>
</evidence>
<dbReference type="GO" id="GO:0003735">
    <property type="term" value="F:structural constituent of ribosome"/>
    <property type="evidence" value="ECO:0007669"/>
    <property type="project" value="InterPro"/>
</dbReference>
<evidence type="ECO:0000256" key="1">
    <source>
        <dbReference type="ARBA" id="ARBA00006242"/>
    </source>
</evidence>
<dbReference type="AlphaFoldDB" id="A0A1U7NNL0"/>
<dbReference type="Gene3D" id="1.10.287.610">
    <property type="entry name" value="Helix hairpin bin"/>
    <property type="match status" value="1"/>
</dbReference>
<dbReference type="PROSITE" id="PS00963">
    <property type="entry name" value="RIBOSOMAL_S2_2"/>
    <property type="match status" value="1"/>
</dbReference>
<feature type="compositionally biased region" description="Polar residues" evidence="7">
    <location>
        <begin position="281"/>
        <end position="299"/>
    </location>
</feature>
<dbReference type="STRING" id="1862672.BO225_04340"/>
<gene>
    <name evidence="5" type="primary">rpsB</name>
    <name evidence="8" type="ORF">BO225_04340</name>
</gene>
<dbReference type="InterPro" id="IPR005706">
    <property type="entry name" value="Ribosomal_uS2_bac/mit/plastid"/>
</dbReference>
<dbReference type="HAMAP" id="MF_00291_B">
    <property type="entry name" value="Ribosomal_uS2_B"/>
    <property type="match status" value="1"/>
</dbReference>
<keyword evidence="3 5" id="KW-0687">Ribonucleoprotein</keyword>
<keyword evidence="2 5" id="KW-0689">Ribosomal protein</keyword>
<dbReference type="InterPro" id="IPR018130">
    <property type="entry name" value="Ribosomal_uS2_CS"/>
</dbReference>
<evidence type="ECO:0000313" key="8">
    <source>
        <dbReference type="EMBL" id="OLU46916.1"/>
    </source>
</evidence>
<reference evidence="8 9" key="1">
    <citation type="submission" date="2016-11" db="EMBL/GenBank/DDBJ databases">
        <title>Description of two novel members of the family Erysipelotrichaceae: Ileibacterium lipovorans gen. nov., sp. nov. and Dubosiella newyorkensis, gen. nov., sp. nov.</title>
        <authorList>
            <person name="Cox L.M."/>
            <person name="Sohn J."/>
            <person name="Tyrrell K.L."/>
            <person name="Citron D.M."/>
            <person name="Lawson P.A."/>
            <person name="Patel N.B."/>
            <person name="Iizumi T."/>
            <person name="Perez-Perez G.I."/>
            <person name="Goldstein E.J."/>
            <person name="Blaser M.J."/>
        </authorList>
    </citation>
    <scope>NUCLEOTIDE SEQUENCE [LARGE SCALE GENOMIC DNA]</scope>
    <source>
        <strain evidence="8 9">NYU-BL-A4</strain>
    </source>
</reference>
<feature type="compositionally biased region" description="Basic residues" evidence="7">
    <location>
        <begin position="271"/>
        <end position="280"/>
    </location>
</feature>
<dbReference type="SUPFAM" id="SSF52313">
    <property type="entry name" value="Ribosomal protein S2"/>
    <property type="match status" value="1"/>
</dbReference>
<dbReference type="GO" id="GO:0022627">
    <property type="term" value="C:cytosolic small ribosomal subunit"/>
    <property type="evidence" value="ECO:0007669"/>
    <property type="project" value="TreeGrafter"/>
</dbReference>
<evidence type="ECO:0000256" key="5">
    <source>
        <dbReference type="HAMAP-Rule" id="MF_00291"/>
    </source>
</evidence>
<dbReference type="PANTHER" id="PTHR12534:SF0">
    <property type="entry name" value="SMALL RIBOSOMAL SUBUNIT PROTEIN US2M"/>
    <property type="match status" value="1"/>
</dbReference>
<sequence>MSQIVSIKKMLENGVHFGHQTRRWNPKMKPYIYTSRNGVYIVDLNQTQKQIEAAYQALKQISENGGKVLFVGTKKQVAETIEEQAIRSGSFYVNKRWLGGLLTNFRTIQKRVKRLVEIEEMEASGKLEVYTKKEQAKILKEKAKLESSLGGIKEMKKLPDAIVIIDPKEEHNAVAEAKKLNIPVFAMLDTNCDPEDADYPIASNDDANRSVKLVTTILADAIVDAKGGLLEIAYLDDTADDVTMDDVVRNVEAQIAENERRRRQRNEERRKRNFDRKNRRPYNNNRQGAPRANNNQAAGQESKPAPKKTEA</sequence>
<evidence type="ECO:0000256" key="4">
    <source>
        <dbReference type="ARBA" id="ARBA00035256"/>
    </source>
</evidence>
<dbReference type="PRINTS" id="PR00395">
    <property type="entry name" value="RIBOSOMALS2"/>
</dbReference>
<dbReference type="GeneID" id="78275178"/>
<evidence type="ECO:0000256" key="3">
    <source>
        <dbReference type="ARBA" id="ARBA00023274"/>
    </source>
</evidence>
<dbReference type="NCBIfam" id="TIGR01011">
    <property type="entry name" value="rpsB_bact"/>
    <property type="match status" value="1"/>
</dbReference>
<protein>
    <recommendedName>
        <fullName evidence="4 5">Small ribosomal subunit protein uS2</fullName>
    </recommendedName>
</protein>
<feature type="compositionally biased region" description="Basic and acidic residues" evidence="7">
    <location>
        <begin position="258"/>
        <end position="270"/>
    </location>
</feature>
<dbReference type="FunFam" id="1.10.287.610:FF:000001">
    <property type="entry name" value="30S ribosomal protein S2"/>
    <property type="match status" value="1"/>
</dbReference>